<accession>A0A699TM13</accession>
<feature type="compositionally biased region" description="Polar residues" evidence="1">
    <location>
        <begin position="29"/>
        <end position="40"/>
    </location>
</feature>
<dbReference type="GO" id="GO:0006272">
    <property type="term" value="P:leading strand elongation"/>
    <property type="evidence" value="ECO:0007669"/>
    <property type="project" value="TreeGrafter"/>
</dbReference>
<protein>
    <submittedName>
        <fullName evidence="2">DNA polymerase alpha catalytic subunit</fullName>
    </submittedName>
</protein>
<gene>
    <name evidence="2" type="ORF">Tci_882135</name>
</gene>
<sequence length="58" mass="6177">VSRLCASIEGTSPSVLADCLRLDTSKFQSKSSEVTNNDHSGSVIGIADDEERYTGCEP</sequence>
<dbReference type="GO" id="GO:1902975">
    <property type="term" value="P:mitotic DNA replication initiation"/>
    <property type="evidence" value="ECO:0007669"/>
    <property type="project" value="TreeGrafter"/>
</dbReference>
<reference evidence="2" key="1">
    <citation type="journal article" date="2019" name="Sci. Rep.">
        <title>Draft genome of Tanacetum cinerariifolium, the natural source of mosquito coil.</title>
        <authorList>
            <person name="Yamashiro T."/>
            <person name="Shiraishi A."/>
            <person name="Satake H."/>
            <person name="Nakayama K."/>
        </authorList>
    </citation>
    <scope>NUCLEOTIDE SEQUENCE</scope>
</reference>
<dbReference type="GO" id="GO:0006273">
    <property type="term" value="P:lagging strand elongation"/>
    <property type="evidence" value="ECO:0007669"/>
    <property type="project" value="TreeGrafter"/>
</dbReference>
<dbReference type="EMBL" id="BKCJ011250481">
    <property type="protein sequence ID" value="GFD10166.1"/>
    <property type="molecule type" value="Genomic_DNA"/>
</dbReference>
<dbReference type="AlphaFoldDB" id="A0A699TM13"/>
<dbReference type="PANTHER" id="PTHR45861:SF1">
    <property type="entry name" value="DNA POLYMERASE ALPHA CATALYTIC SUBUNIT"/>
    <property type="match status" value="1"/>
</dbReference>
<dbReference type="GO" id="GO:0003887">
    <property type="term" value="F:DNA-directed DNA polymerase activity"/>
    <property type="evidence" value="ECO:0007669"/>
    <property type="project" value="TreeGrafter"/>
</dbReference>
<evidence type="ECO:0000313" key="2">
    <source>
        <dbReference type="EMBL" id="GFD10166.1"/>
    </source>
</evidence>
<comment type="caution">
    <text evidence="2">The sequence shown here is derived from an EMBL/GenBank/DDBJ whole genome shotgun (WGS) entry which is preliminary data.</text>
</comment>
<name>A0A699TM13_TANCI</name>
<evidence type="ECO:0000256" key="1">
    <source>
        <dbReference type="SAM" id="MobiDB-lite"/>
    </source>
</evidence>
<dbReference type="GO" id="GO:0003697">
    <property type="term" value="F:single-stranded DNA binding"/>
    <property type="evidence" value="ECO:0007669"/>
    <property type="project" value="TreeGrafter"/>
</dbReference>
<organism evidence="2">
    <name type="scientific">Tanacetum cinerariifolium</name>
    <name type="common">Dalmatian daisy</name>
    <name type="synonym">Chrysanthemum cinerariifolium</name>
    <dbReference type="NCBI Taxonomy" id="118510"/>
    <lineage>
        <taxon>Eukaryota</taxon>
        <taxon>Viridiplantae</taxon>
        <taxon>Streptophyta</taxon>
        <taxon>Embryophyta</taxon>
        <taxon>Tracheophyta</taxon>
        <taxon>Spermatophyta</taxon>
        <taxon>Magnoliopsida</taxon>
        <taxon>eudicotyledons</taxon>
        <taxon>Gunneridae</taxon>
        <taxon>Pentapetalae</taxon>
        <taxon>asterids</taxon>
        <taxon>campanulids</taxon>
        <taxon>Asterales</taxon>
        <taxon>Asteraceae</taxon>
        <taxon>Asteroideae</taxon>
        <taxon>Anthemideae</taxon>
        <taxon>Anthemidinae</taxon>
        <taxon>Tanacetum</taxon>
    </lineage>
</organism>
<feature type="region of interest" description="Disordered" evidence="1">
    <location>
        <begin position="29"/>
        <end position="58"/>
    </location>
</feature>
<proteinExistence type="predicted"/>
<dbReference type="GO" id="GO:0005658">
    <property type="term" value="C:alpha DNA polymerase:primase complex"/>
    <property type="evidence" value="ECO:0007669"/>
    <property type="project" value="TreeGrafter"/>
</dbReference>
<dbReference type="PANTHER" id="PTHR45861">
    <property type="entry name" value="DNA POLYMERASE ALPHA CATALYTIC SUBUNIT"/>
    <property type="match status" value="1"/>
</dbReference>
<feature type="non-terminal residue" evidence="2">
    <location>
        <position position="1"/>
    </location>
</feature>
<dbReference type="GO" id="GO:0003688">
    <property type="term" value="F:DNA replication origin binding"/>
    <property type="evidence" value="ECO:0007669"/>
    <property type="project" value="TreeGrafter"/>
</dbReference>
<dbReference type="GO" id="GO:0003682">
    <property type="term" value="F:chromatin binding"/>
    <property type="evidence" value="ECO:0007669"/>
    <property type="project" value="TreeGrafter"/>
</dbReference>